<reference evidence="3" key="1">
    <citation type="submission" date="2021-10" db="EMBL/GenBank/DDBJ databases">
        <title>Tropical sea cucumber genome reveals ecological adaptation and Cuvierian tubules defense mechanism.</title>
        <authorList>
            <person name="Chen T."/>
        </authorList>
    </citation>
    <scope>NUCLEOTIDE SEQUENCE</scope>
    <source>
        <strain evidence="3">Nanhai2018</strain>
        <tissue evidence="3">Muscle</tissue>
    </source>
</reference>
<proteinExistence type="inferred from homology"/>
<dbReference type="Proteomes" id="UP001152320">
    <property type="component" value="Chromosome 1"/>
</dbReference>
<protein>
    <recommendedName>
        <fullName evidence="2">Phospholipid scramblase</fullName>
    </recommendedName>
</protein>
<evidence type="ECO:0000313" key="4">
    <source>
        <dbReference type="Proteomes" id="UP001152320"/>
    </source>
</evidence>
<keyword evidence="2" id="KW-0106">Calcium</keyword>
<evidence type="ECO:0000256" key="2">
    <source>
        <dbReference type="RuleBase" id="RU363116"/>
    </source>
</evidence>
<accession>A0A9Q1HJX8</accession>
<sequence length="250" mass="27946">MQAPPGCPPGLEYLTQLDQILVHQQVDLLEVLTGFDTENKYQIKNALGQQVLSFSAQVFFAAEESDPSIRSLCGSSRSFIMHVVDNANQEVIRVHRPLQLCAGCCWFADLISHCAHTVRVEAPPGQTIGYVRQRGSKWEPHFDILDASFEPMLKIRGPGCMFNEICCSDIDFQLMSYDESRQIGKISKQWAGIVKELATNADNFGITFPMDLDVKVKATLLGALFLIDFMFFENSTQEPNNSGVPLGPYY</sequence>
<comment type="cofactor">
    <cofactor evidence="2">
        <name>Ca(2+)</name>
        <dbReference type="ChEBI" id="CHEBI:29108"/>
    </cofactor>
</comment>
<comment type="caution">
    <text evidence="3">The sequence shown here is derived from an EMBL/GenBank/DDBJ whole genome shotgun (WGS) entry which is preliminary data.</text>
</comment>
<keyword evidence="2" id="KW-0564">Palmitate</keyword>
<dbReference type="PANTHER" id="PTHR23248">
    <property type="entry name" value="PHOSPHOLIPID SCRAMBLASE-RELATED"/>
    <property type="match status" value="1"/>
</dbReference>
<organism evidence="3 4">
    <name type="scientific">Holothuria leucospilota</name>
    <name type="common">Black long sea cucumber</name>
    <name type="synonym">Mertensiothuria leucospilota</name>
    <dbReference type="NCBI Taxonomy" id="206669"/>
    <lineage>
        <taxon>Eukaryota</taxon>
        <taxon>Metazoa</taxon>
        <taxon>Echinodermata</taxon>
        <taxon>Eleutherozoa</taxon>
        <taxon>Echinozoa</taxon>
        <taxon>Holothuroidea</taxon>
        <taxon>Aspidochirotacea</taxon>
        <taxon>Aspidochirotida</taxon>
        <taxon>Holothuriidae</taxon>
        <taxon>Holothuria</taxon>
    </lineage>
</organism>
<dbReference type="AlphaFoldDB" id="A0A9Q1HJX8"/>
<dbReference type="OrthoDB" id="191150at2759"/>
<evidence type="ECO:0000256" key="1">
    <source>
        <dbReference type="ARBA" id="ARBA00005350"/>
    </source>
</evidence>
<evidence type="ECO:0000313" key="3">
    <source>
        <dbReference type="EMBL" id="KAJ8048510.1"/>
    </source>
</evidence>
<dbReference type="EMBL" id="JAIZAY010000001">
    <property type="protein sequence ID" value="KAJ8048510.1"/>
    <property type="molecule type" value="Genomic_DNA"/>
</dbReference>
<keyword evidence="4" id="KW-1185">Reference proteome</keyword>
<dbReference type="PANTHER" id="PTHR23248:SF63">
    <property type="entry name" value="PHOSPHOLIPID SCRAMBLASE"/>
    <property type="match status" value="1"/>
</dbReference>
<gene>
    <name evidence="3" type="ORF">HOLleu_00859</name>
</gene>
<dbReference type="GO" id="GO:0005886">
    <property type="term" value="C:plasma membrane"/>
    <property type="evidence" value="ECO:0007669"/>
    <property type="project" value="TreeGrafter"/>
</dbReference>
<dbReference type="GO" id="GO:0017128">
    <property type="term" value="F:phospholipid scramblase activity"/>
    <property type="evidence" value="ECO:0007669"/>
    <property type="project" value="InterPro"/>
</dbReference>
<dbReference type="Pfam" id="PF03803">
    <property type="entry name" value="Scramblase"/>
    <property type="match status" value="1"/>
</dbReference>
<comment type="function">
    <text evidence="2">May mediate accelerated ATP-independent bidirectional transbilayer migration of phospholipids upon binding calcium ions that results in a loss of phospholipid asymmetry in the plasma membrane.</text>
</comment>
<dbReference type="InterPro" id="IPR005552">
    <property type="entry name" value="Scramblase"/>
</dbReference>
<comment type="similarity">
    <text evidence="1 2">Belongs to the phospholipid scramblase family.</text>
</comment>
<keyword evidence="2" id="KW-0449">Lipoprotein</keyword>
<name>A0A9Q1HJX8_HOLLE</name>